<feature type="transmembrane region" description="Helical" evidence="1">
    <location>
        <begin position="30"/>
        <end position="49"/>
    </location>
</feature>
<evidence type="ECO:0000313" key="3">
    <source>
        <dbReference type="Proteomes" id="UP000198983"/>
    </source>
</evidence>
<evidence type="ECO:0008006" key="4">
    <source>
        <dbReference type="Google" id="ProtNLM"/>
    </source>
</evidence>
<dbReference type="Proteomes" id="UP000198983">
    <property type="component" value="Chromosome I"/>
</dbReference>
<dbReference type="AlphaFoldDB" id="A0A1H1P9B2"/>
<evidence type="ECO:0000256" key="1">
    <source>
        <dbReference type="SAM" id="Phobius"/>
    </source>
</evidence>
<accession>A0A1H1P9B2</accession>
<gene>
    <name evidence="2" type="ORF">SAMN04489717_1542</name>
</gene>
<protein>
    <recommendedName>
        <fullName evidence="4">YcxB-like protein</fullName>
    </recommendedName>
</protein>
<keyword evidence="1" id="KW-1133">Transmembrane helix</keyword>
<keyword evidence="3" id="KW-1185">Reference proteome</keyword>
<reference evidence="2 3" key="1">
    <citation type="submission" date="2016-10" db="EMBL/GenBank/DDBJ databases">
        <authorList>
            <person name="de Groot N.N."/>
        </authorList>
    </citation>
    <scope>NUCLEOTIDE SEQUENCE [LARGE SCALE GENOMIC DNA]</scope>
    <source>
        <strain evidence="2 3">DSM 22024</strain>
    </source>
</reference>
<proteinExistence type="predicted"/>
<dbReference type="EMBL" id="LT629732">
    <property type="protein sequence ID" value="SDS07660.1"/>
    <property type="molecule type" value="Genomic_DNA"/>
</dbReference>
<organism evidence="2 3">
    <name type="scientific">Actinopolymorpha singaporensis</name>
    <dbReference type="NCBI Taxonomy" id="117157"/>
    <lineage>
        <taxon>Bacteria</taxon>
        <taxon>Bacillati</taxon>
        <taxon>Actinomycetota</taxon>
        <taxon>Actinomycetes</taxon>
        <taxon>Propionibacteriales</taxon>
        <taxon>Actinopolymorphaceae</taxon>
        <taxon>Actinopolymorpha</taxon>
    </lineage>
</organism>
<name>A0A1H1P9B2_9ACTN</name>
<dbReference type="STRING" id="117157.SAMN04489717_1542"/>
<keyword evidence="1" id="KW-0472">Membrane</keyword>
<sequence>MGPVELSYTLTEDDVLDGFLAHRRRARRPWLLPVLIVAALDGILHGLVASGGFRSISAGDITAFAAVALGATGLGLLLFRLLVAARWPYRWQARLIMSGNPGLSEPIRAVVDDVGLRLTSASRSETAAWSQYPQVVETERSFVLCASERPGAVVLVLPKRGLPAAGDPSPLRTLLETHCHRPARR</sequence>
<evidence type="ECO:0000313" key="2">
    <source>
        <dbReference type="EMBL" id="SDS07660.1"/>
    </source>
</evidence>
<feature type="transmembrane region" description="Helical" evidence="1">
    <location>
        <begin position="61"/>
        <end position="83"/>
    </location>
</feature>
<keyword evidence="1" id="KW-0812">Transmembrane</keyword>